<dbReference type="EMBL" id="JBFOLJ010000001">
    <property type="protein sequence ID" value="KAL2557309.1"/>
    <property type="molecule type" value="Genomic_DNA"/>
</dbReference>
<organism evidence="3 4">
    <name type="scientific">Forsythia ovata</name>
    <dbReference type="NCBI Taxonomy" id="205694"/>
    <lineage>
        <taxon>Eukaryota</taxon>
        <taxon>Viridiplantae</taxon>
        <taxon>Streptophyta</taxon>
        <taxon>Embryophyta</taxon>
        <taxon>Tracheophyta</taxon>
        <taxon>Spermatophyta</taxon>
        <taxon>Magnoliopsida</taxon>
        <taxon>eudicotyledons</taxon>
        <taxon>Gunneridae</taxon>
        <taxon>Pentapetalae</taxon>
        <taxon>asterids</taxon>
        <taxon>lamiids</taxon>
        <taxon>Lamiales</taxon>
        <taxon>Oleaceae</taxon>
        <taxon>Forsythieae</taxon>
        <taxon>Forsythia</taxon>
    </lineage>
</organism>
<sequence>MNTPISHIISESATVATNAGQPIMPLTVNQFCSRCLFHTVVVLSQGISLRGLFIIGEKGVIQHTTINNLAIGLSVDETVRTLQVHVGSATDSSVLENGTQMPSSGKPQRKQADQLWLNLAQLFLKKILSGSFILQFCPPDA</sequence>
<gene>
    <name evidence="3" type="ORF">Fot_02048</name>
</gene>
<dbReference type="GO" id="GO:0016491">
    <property type="term" value="F:oxidoreductase activity"/>
    <property type="evidence" value="ECO:0007669"/>
    <property type="project" value="UniProtKB-KW"/>
</dbReference>
<dbReference type="AlphaFoldDB" id="A0ABD1X5Q3"/>
<proteinExistence type="inferred from homology"/>
<name>A0ABD1X5Q3_9LAMI</name>
<evidence type="ECO:0000256" key="1">
    <source>
        <dbReference type="ARBA" id="ARBA00009796"/>
    </source>
</evidence>
<reference evidence="4" key="1">
    <citation type="submission" date="2024-07" db="EMBL/GenBank/DDBJ databases">
        <title>Two chromosome-level genome assemblies of Korean endemic species Abeliophyllum distichum and Forsythia ovata (Oleaceae).</title>
        <authorList>
            <person name="Jang H."/>
        </authorList>
    </citation>
    <scope>NUCLEOTIDE SEQUENCE [LARGE SCALE GENOMIC DNA]</scope>
</reference>
<comment type="caution">
    <text evidence="3">The sequence shown here is derived from an EMBL/GenBank/DDBJ whole genome shotgun (WGS) entry which is preliminary data.</text>
</comment>
<protein>
    <submittedName>
        <fullName evidence="3">Peroxiredoxin</fullName>
    </submittedName>
</protein>
<keyword evidence="2" id="KW-0560">Oxidoreductase</keyword>
<dbReference type="SUPFAM" id="SSF52833">
    <property type="entry name" value="Thioredoxin-like"/>
    <property type="match status" value="1"/>
</dbReference>
<dbReference type="Gene3D" id="3.40.30.10">
    <property type="entry name" value="Glutaredoxin"/>
    <property type="match status" value="1"/>
</dbReference>
<evidence type="ECO:0000256" key="2">
    <source>
        <dbReference type="ARBA" id="ARBA00023002"/>
    </source>
</evidence>
<evidence type="ECO:0000313" key="4">
    <source>
        <dbReference type="Proteomes" id="UP001604277"/>
    </source>
</evidence>
<dbReference type="InterPro" id="IPR036249">
    <property type="entry name" value="Thioredoxin-like_sf"/>
</dbReference>
<dbReference type="PANTHER" id="PTHR10681">
    <property type="entry name" value="THIOREDOXIN PEROXIDASE"/>
    <property type="match status" value="1"/>
</dbReference>
<comment type="similarity">
    <text evidence="1">Belongs to the peroxiredoxin family. AhpC/Prx1 subfamily.</text>
</comment>
<dbReference type="InterPro" id="IPR050217">
    <property type="entry name" value="Peroxiredoxin"/>
</dbReference>
<keyword evidence="4" id="KW-1185">Reference proteome</keyword>
<accession>A0ABD1X5Q3</accession>
<evidence type="ECO:0000313" key="3">
    <source>
        <dbReference type="EMBL" id="KAL2557309.1"/>
    </source>
</evidence>
<dbReference type="PANTHER" id="PTHR10681:SF128">
    <property type="entry name" value="THIOREDOXIN-DEPENDENT PEROXIDE REDUCTASE, MITOCHONDRIAL"/>
    <property type="match status" value="1"/>
</dbReference>
<dbReference type="Proteomes" id="UP001604277">
    <property type="component" value="Unassembled WGS sequence"/>
</dbReference>